<keyword evidence="3" id="KW-1185">Reference proteome</keyword>
<sequence length="72" mass="7572">MVSYERASYSLSYVLALRWRRSSASAANGNCVEVAPVPSGWLIRDSKHTGPSLAVGAAAWAALLSRAGRPPG</sequence>
<dbReference type="RefSeq" id="WP_189209209.1">
    <property type="nucleotide sequence ID" value="NZ_BMRB01000001.1"/>
</dbReference>
<dbReference type="Pfam" id="PF04149">
    <property type="entry name" value="DUF397"/>
    <property type="match status" value="1"/>
</dbReference>
<dbReference type="EMBL" id="BMRB01000001">
    <property type="protein sequence ID" value="GGS20707.1"/>
    <property type="molecule type" value="Genomic_DNA"/>
</dbReference>
<proteinExistence type="predicted"/>
<gene>
    <name evidence="2" type="ORF">GCM10010171_11700</name>
</gene>
<evidence type="ECO:0000313" key="2">
    <source>
        <dbReference type="EMBL" id="GGS20707.1"/>
    </source>
</evidence>
<protein>
    <recommendedName>
        <fullName evidence="1">DUF397 domain-containing protein</fullName>
    </recommendedName>
</protein>
<reference evidence="2" key="1">
    <citation type="journal article" date="2014" name="Int. J. Syst. Evol. Microbiol.">
        <title>Complete genome sequence of Corynebacterium casei LMG S-19264T (=DSM 44701T), isolated from a smear-ripened cheese.</title>
        <authorList>
            <consortium name="US DOE Joint Genome Institute (JGI-PGF)"/>
            <person name="Walter F."/>
            <person name="Albersmeier A."/>
            <person name="Kalinowski J."/>
            <person name="Ruckert C."/>
        </authorList>
    </citation>
    <scope>NUCLEOTIDE SEQUENCE</scope>
    <source>
        <strain evidence="2">JCM 3276</strain>
    </source>
</reference>
<dbReference type="Proteomes" id="UP000660680">
    <property type="component" value="Unassembled WGS sequence"/>
</dbReference>
<evidence type="ECO:0000313" key="3">
    <source>
        <dbReference type="Proteomes" id="UP000660680"/>
    </source>
</evidence>
<feature type="domain" description="DUF397" evidence="1">
    <location>
        <begin position="17"/>
        <end position="66"/>
    </location>
</feature>
<comment type="caution">
    <text evidence="2">The sequence shown here is derived from an EMBL/GenBank/DDBJ whole genome shotgun (WGS) entry which is preliminary data.</text>
</comment>
<reference evidence="2" key="2">
    <citation type="submission" date="2020-09" db="EMBL/GenBank/DDBJ databases">
        <authorList>
            <person name="Sun Q."/>
            <person name="Ohkuma M."/>
        </authorList>
    </citation>
    <scope>NUCLEOTIDE SEQUENCE</scope>
    <source>
        <strain evidence="2">JCM 3276</strain>
    </source>
</reference>
<dbReference type="InterPro" id="IPR007278">
    <property type="entry name" value="DUF397"/>
</dbReference>
<dbReference type="AlphaFoldDB" id="A0A918G7D7"/>
<accession>A0A918G7D7</accession>
<evidence type="ECO:0000259" key="1">
    <source>
        <dbReference type="Pfam" id="PF04149"/>
    </source>
</evidence>
<name>A0A918G7D7_9PSEU</name>
<organism evidence="2 3">
    <name type="scientific">Actinokineospora fastidiosa</name>
    <dbReference type="NCBI Taxonomy" id="1816"/>
    <lineage>
        <taxon>Bacteria</taxon>
        <taxon>Bacillati</taxon>
        <taxon>Actinomycetota</taxon>
        <taxon>Actinomycetes</taxon>
        <taxon>Pseudonocardiales</taxon>
        <taxon>Pseudonocardiaceae</taxon>
        <taxon>Actinokineospora</taxon>
    </lineage>
</organism>